<evidence type="ECO:0000256" key="1">
    <source>
        <dbReference type="SAM" id="MobiDB-lite"/>
    </source>
</evidence>
<keyword evidence="3" id="KW-1185">Reference proteome</keyword>
<dbReference type="HOGENOM" id="CLU_1594763_0_0_1"/>
<dbReference type="GeneID" id="25791109"/>
<dbReference type="RefSeq" id="XP_013954311.1">
    <property type="nucleotide sequence ID" value="XM_014098836.1"/>
</dbReference>
<organism evidence="2 3">
    <name type="scientific">Hypocrea virens (strain Gv29-8 / FGSC 10586)</name>
    <name type="common">Gliocladium virens</name>
    <name type="synonym">Trichoderma virens</name>
    <dbReference type="NCBI Taxonomy" id="413071"/>
    <lineage>
        <taxon>Eukaryota</taxon>
        <taxon>Fungi</taxon>
        <taxon>Dikarya</taxon>
        <taxon>Ascomycota</taxon>
        <taxon>Pezizomycotina</taxon>
        <taxon>Sordariomycetes</taxon>
        <taxon>Hypocreomycetidae</taxon>
        <taxon>Hypocreales</taxon>
        <taxon>Hypocreaceae</taxon>
        <taxon>Trichoderma</taxon>
    </lineage>
</organism>
<feature type="compositionally biased region" description="Low complexity" evidence="1">
    <location>
        <begin position="41"/>
        <end position="54"/>
    </location>
</feature>
<dbReference type="Proteomes" id="UP000007115">
    <property type="component" value="Unassembled WGS sequence"/>
</dbReference>
<feature type="compositionally biased region" description="Polar residues" evidence="1">
    <location>
        <begin position="85"/>
        <end position="107"/>
    </location>
</feature>
<dbReference type="AlphaFoldDB" id="G9MZR2"/>
<reference evidence="2 3" key="1">
    <citation type="journal article" date="2011" name="Genome Biol.">
        <title>Comparative genome sequence analysis underscores mycoparasitism as the ancestral life style of Trichoderma.</title>
        <authorList>
            <person name="Kubicek C.P."/>
            <person name="Herrera-Estrella A."/>
            <person name="Seidl-Seiboth V."/>
            <person name="Martinez D.A."/>
            <person name="Druzhinina I.S."/>
            <person name="Thon M."/>
            <person name="Zeilinger S."/>
            <person name="Casas-Flores S."/>
            <person name="Horwitz B.A."/>
            <person name="Mukherjee P.K."/>
            <person name="Mukherjee M."/>
            <person name="Kredics L."/>
            <person name="Alcaraz L.D."/>
            <person name="Aerts A."/>
            <person name="Antal Z."/>
            <person name="Atanasova L."/>
            <person name="Cervantes-Badillo M.G."/>
            <person name="Challacombe J."/>
            <person name="Chertkov O."/>
            <person name="McCluskey K."/>
            <person name="Coulpier F."/>
            <person name="Deshpande N."/>
            <person name="von Doehren H."/>
            <person name="Ebbole D.J."/>
            <person name="Esquivel-Naranjo E.U."/>
            <person name="Fekete E."/>
            <person name="Flipphi M."/>
            <person name="Glaser F."/>
            <person name="Gomez-Rodriguez E.Y."/>
            <person name="Gruber S."/>
            <person name="Han C."/>
            <person name="Henrissat B."/>
            <person name="Hermosa R."/>
            <person name="Hernandez-Onate M."/>
            <person name="Karaffa L."/>
            <person name="Kosti I."/>
            <person name="Le Crom S."/>
            <person name="Lindquist E."/>
            <person name="Lucas S."/>
            <person name="Luebeck M."/>
            <person name="Luebeck P.S."/>
            <person name="Margeot A."/>
            <person name="Metz B."/>
            <person name="Misra M."/>
            <person name="Nevalainen H."/>
            <person name="Omann M."/>
            <person name="Packer N."/>
            <person name="Perrone G."/>
            <person name="Uresti-Rivera E.E."/>
            <person name="Salamov A."/>
            <person name="Schmoll M."/>
            <person name="Seiboth B."/>
            <person name="Shapiro H."/>
            <person name="Sukno S."/>
            <person name="Tamayo-Ramos J.A."/>
            <person name="Tisch D."/>
            <person name="Wiest A."/>
            <person name="Wilkinson H.H."/>
            <person name="Zhang M."/>
            <person name="Coutinho P.M."/>
            <person name="Kenerley C.M."/>
            <person name="Monte E."/>
            <person name="Baker S.E."/>
            <person name="Grigoriev I.V."/>
        </authorList>
    </citation>
    <scope>NUCLEOTIDE SEQUENCE [LARGE SCALE GENOMIC DNA]</scope>
    <source>
        <strain evidence="3">Gv29-8 / FGSC 10586</strain>
    </source>
</reference>
<evidence type="ECO:0000313" key="2">
    <source>
        <dbReference type="EMBL" id="EHK20118.1"/>
    </source>
</evidence>
<gene>
    <name evidence="2" type="ORF">TRIVIDRAFT_216438</name>
</gene>
<dbReference type="VEuPathDB" id="FungiDB:TRIVIDRAFT_216438"/>
<comment type="caution">
    <text evidence="2">The sequence shown here is derived from an EMBL/GenBank/DDBJ whole genome shotgun (WGS) entry which is preliminary data.</text>
</comment>
<dbReference type="EMBL" id="ABDF02000081">
    <property type="protein sequence ID" value="EHK20118.1"/>
    <property type="molecule type" value="Genomic_DNA"/>
</dbReference>
<feature type="compositionally biased region" description="Polar residues" evidence="1">
    <location>
        <begin position="8"/>
        <end position="29"/>
    </location>
</feature>
<protein>
    <submittedName>
        <fullName evidence="2">Uncharacterized protein</fullName>
    </submittedName>
</protein>
<dbReference type="eggNOG" id="ENOG502RM3G">
    <property type="taxonomic scope" value="Eukaryota"/>
</dbReference>
<feature type="compositionally biased region" description="Polar residues" evidence="1">
    <location>
        <begin position="60"/>
        <end position="69"/>
    </location>
</feature>
<accession>G9MZR2</accession>
<dbReference type="OrthoDB" id="188186at2759"/>
<name>G9MZR2_HYPVG</name>
<evidence type="ECO:0000313" key="3">
    <source>
        <dbReference type="Proteomes" id="UP000007115"/>
    </source>
</evidence>
<proteinExistence type="predicted"/>
<dbReference type="InParanoid" id="G9MZR2"/>
<sequence length="167" mass="18356">MFRLAHDTPSSWQSTNPHSFHPSLPSSQDVPPDVFPFQLIPSAQPRSSYPSSSASPPPFTNMTYSTQAASFLPSPPSSQRKRPTSPLSVTDSQPTLRQGDSRQLSSPPMSPIQRPQVRGRGGFARDLEETDAQALNAVVDGIGRMQVSMSLDQAGRWRIARRNDSPW</sequence>
<feature type="region of interest" description="Disordered" evidence="1">
    <location>
        <begin position="1"/>
        <end position="127"/>
    </location>
</feature>